<dbReference type="EMBL" id="PDNZ01000012">
    <property type="protein sequence ID" value="PWW81000.1"/>
    <property type="molecule type" value="Genomic_DNA"/>
</dbReference>
<evidence type="ECO:0000313" key="3">
    <source>
        <dbReference type="Proteomes" id="UP000246278"/>
    </source>
</evidence>
<feature type="domain" description="Chorismate-utilising enzyme C-terminal" evidence="1">
    <location>
        <begin position="133"/>
        <end position="386"/>
    </location>
</feature>
<sequence length="608" mass="68962">MLEKDSLHGTALSEKPYTVLLGGSFLKNSSGSSLLFSDPVEWIELRSFRDIYSFFGELEERLARGFCLAGYIGYEAGYGFEPDSFNSFHIRNDDLPLAWFGVYDAPRLVNKEQTEHMLSGDCRHSEPVFDLAKEAYAEKIKLIKEHIGAGDVYQINFTGKYRFEFSGSTPGLLGYLSGRQPDVYSAFLNLGNRQILSLSPELFFRLEGSSIEARPMKGTSTRGKNEEEDRLRCDWLQSDEKNRAENLMIVDLLRNDLGRICKSGSVVAPELFVTETYPTLHQMVSSVRGELLDDCSLYDLFRAVFPCGSVTGAPKIRAMQLIQELERSARGVYTGAVGYILPDRSMCFNVAIRTLTLHGKKGEYGAGGGIVWDSKPDDEFAECRLKARILDPEHERNFGIFESILFNGSYVWLEEHLSRLEQSALWLGFSFDKNRSRQELERLAEKELVGKGRYKVRLELLKDGKIEISFDEITLRHARDPVRVCRSSAVIRSDNPLRGHKTTERMLYDELFRKAVAKGFDEVVFCNDRGEVTEGAISNIIIVKDGLYYTPRLSSGLLNGIYRQYFLATRHNVKETVLFMEDIEAADLFFICNSVRGLRQAVLCDDVL</sequence>
<dbReference type="InterPro" id="IPR019999">
    <property type="entry name" value="Anth_synth_I-like"/>
</dbReference>
<dbReference type="Pfam" id="PF01063">
    <property type="entry name" value="Aminotran_4"/>
    <property type="match status" value="1"/>
</dbReference>
<dbReference type="Gene3D" id="3.60.120.10">
    <property type="entry name" value="Anthranilate synthase"/>
    <property type="match status" value="1"/>
</dbReference>
<protein>
    <submittedName>
        <fullName evidence="2">Aminodeoxychorismate synthase, component I</fullName>
    </submittedName>
</protein>
<dbReference type="SUPFAM" id="SSF56322">
    <property type="entry name" value="ADC synthase"/>
    <property type="match status" value="1"/>
</dbReference>
<dbReference type="Proteomes" id="UP000246278">
    <property type="component" value="Unassembled WGS sequence"/>
</dbReference>
<dbReference type="PANTHER" id="PTHR11236:SF50">
    <property type="entry name" value="AMINODEOXYCHORISMATE SYNTHASE COMPONENT 1"/>
    <property type="match status" value="1"/>
</dbReference>
<dbReference type="GO" id="GO:0009396">
    <property type="term" value="P:folic acid-containing compound biosynthetic process"/>
    <property type="evidence" value="ECO:0007669"/>
    <property type="project" value="InterPro"/>
</dbReference>
<evidence type="ECO:0000259" key="1">
    <source>
        <dbReference type="Pfam" id="PF00425"/>
    </source>
</evidence>
<keyword evidence="3" id="KW-1185">Reference proteome</keyword>
<dbReference type="GO" id="GO:0046820">
    <property type="term" value="F:4-amino-4-deoxychorismate synthase activity"/>
    <property type="evidence" value="ECO:0007669"/>
    <property type="project" value="TreeGrafter"/>
</dbReference>
<organism evidence="2 3">
    <name type="scientific">Prosthecochloris marina</name>
    <dbReference type="NCBI Taxonomy" id="2017681"/>
    <lineage>
        <taxon>Bacteria</taxon>
        <taxon>Pseudomonadati</taxon>
        <taxon>Chlorobiota</taxon>
        <taxon>Chlorobiia</taxon>
        <taxon>Chlorobiales</taxon>
        <taxon>Chlorobiaceae</taxon>
        <taxon>Prosthecochloris</taxon>
    </lineage>
</organism>
<dbReference type="InterPro" id="IPR005801">
    <property type="entry name" value="ADC_synthase"/>
</dbReference>
<dbReference type="InterPro" id="IPR015890">
    <property type="entry name" value="Chorismate_C"/>
</dbReference>
<evidence type="ECO:0000313" key="2">
    <source>
        <dbReference type="EMBL" id="PWW81000.1"/>
    </source>
</evidence>
<comment type="caution">
    <text evidence="2">The sequence shown here is derived from an EMBL/GenBank/DDBJ whole genome shotgun (WGS) entry which is preliminary data.</text>
</comment>
<dbReference type="InterPro" id="IPR005802">
    <property type="entry name" value="ADC_synth_comp_1"/>
</dbReference>
<dbReference type="RefSeq" id="WP_110024342.1">
    <property type="nucleotide sequence ID" value="NZ_PDNZ01000012.1"/>
</dbReference>
<dbReference type="InterPro" id="IPR036038">
    <property type="entry name" value="Aminotransferase-like"/>
</dbReference>
<dbReference type="Gene3D" id="3.20.10.10">
    <property type="entry name" value="D-amino Acid Aminotransferase, subunit A, domain 2"/>
    <property type="match status" value="1"/>
</dbReference>
<dbReference type="PRINTS" id="PR00095">
    <property type="entry name" value="ANTSNTHASEI"/>
</dbReference>
<dbReference type="Gene3D" id="3.30.470.10">
    <property type="match status" value="1"/>
</dbReference>
<dbReference type="SUPFAM" id="SSF56752">
    <property type="entry name" value="D-aminoacid aminotransferase-like PLP-dependent enzymes"/>
    <property type="match status" value="1"/>
</dbReference>
<dbReference type="NCBIfam" id="TIGR00553">
    <property type="entry name" value="pabB"/>
    <property type="match status" value="1"/>
</dbReference>
<dbReference type="InterPro" id="IPR043132">
    <property type="entry name" value="BCAT-like_C"/>
</dbReference>
<name>A0A317T470_9CHLB</name>
<dbReference type="OrthoDB" id="9803598at2"/>
<dbReference type="GO" id="GO:0000162">
    <property type="term" value="P:L-tryptophan biosynthetic process"/>
    <property type="evidence" value="ECO:0007669"/>
    <property type="project" value="TreeGrafter"/>
</dbReference>
<reference evidence="3" key="1">
    <citation type="submission" date="2017-10" db="EMBL/GenBank/DDBJ databases">
        <authorList>
            <person name="Gaisin V.A."/>
            <person name="Rysina M.S."/>
            <person name="Grouzdev D.S."/>
        </authorList>
    </citation>
    <scope>NUCLEOTIDE SEQUENCE [LARGE SCALE GENOMIC DNA]</scope>
    <source>
        <strain evidence="3">V1</strain>
    </source>
</reference>
<accession>A0A317T470</accession>
<dbReference type="InterPro" id="IPR001544">
    <property type="entry name" value="Aminotrans_IV"/>
</dbReference>
<gene>
    <name evidence="2" type="primary">pabB</name>
    <name evidence="2" type="ORF">CR164_12535</name>
</gene>
<dbReference type="Pfam" id="PF00425">
    <property type="entry name" value="Chorismate_bind"/>
    <property type="match status" value="1"/>
</dbReference>
<dbReference type="InterPro" id="IPR043131">
    <property type="entry name" value="BCAT-like_N"/>
</dbReference>
<dbReference type="PANTHER" id="PTHR11236">
    <property type="entry name" value="AMINOBENZOATE/ANTHRANILATE SYNTHASE"/>
    <property type="match status" value="1"/>
</dbReference>
<dbReference type="AlphaFoldDB" id="A0A317T470"/>
<proteinExistence type="predicted"/>